<evidence type="ECO:0000256" key="6">
    <source>
        <dbReference type="ARBA" id="ARBA00023136"/>
    </source>
</evidence>
<sequence>MMFGFGKKKINTLASDKKESDYKKVGNREFWDVSIWVFGFIYRMEPLRTLVFLSTSVLSNFSDIVYTFIFAKIIDVLVKASTNGVSNLSDIYPYIALIVVYGIANRIISYIGVISDYGLRMLTEPKITRALYTRLNYLGIQTLEKPQVNDRIYRASESTDYLCSYMQGLVEILSSFIQIVVTFVIVVKFFPIFVPIVLLVSIPFYYTDKVHRGASYKFIYDHAENSRSAMLSSNDLGLPAKLNEVTVIQAFNFLDRKFFNFKIWYEKKLVSINTKRRFFNNFFAFLGDLAVYAGFVVVFSQLVKKVISVGDVTFRVNLLSRFQSSFTHMITMINNKMEQALRMRDIYLLYQETPAFKDGSIEHPKLSKGPEIDIKNMSFKYPNTEKPIFNNLGLNIKSGEKVAIVGHNGAGKTTLVKLLCRIYQPTQGEIYVNNQVLKDIKIDTWYQNMGVLFQEFNQYPQLTVRENIAIGNPNEPVDEVALHLAAQSADATQFIEEFPNKFDQILSEKFKGGVRPSTGQWQKLAIARFFYRNAPLVIFDEPTASIDAVSEYNIFNKIYDFFKEKTVIIISHRFSTVRNADRIIVLDHGEIVEQGTHSFLMSNNGYYAKAFNLQAKGYSGSGGE</sequence>
<evidence type="ECO:0000256" key="3">
    <source>
        <dbReference type="ARBA" id="ARBA00022741"/>
    </source>
</evidence>
<dbReference type="PROSITE" id="PS50893">
    <property type="entry name" value="ABC_TRANSPORTER_2"/>
    <property type="match status" value="1"/>
</dbReference>
<proteinExistence type="predicted"/>
<evidence type="ECO:0000259" key="8">
    <source>
        <dbReference type="PROSITE" id="PS50893"/>
    </source>
</evidence>
<feature type="transmembrane region" description="Helical" evidence="7">
    <location>
        <begin position="91"/>
        <end position="113"/>
    </location>
</feature>
<evidence type="ECO:0000259" key="9">
    <source>
        <dbReference type="PROSITE" id="PS50929"/>
    </source>
</evidence>
<keyword evidence="4" id="KW-0067">ATP-binding</keyword>
<feature type="domain" description="ABC transporter" evidence="8">
    <location>
        <begin position="372"/>
        <end position="613"/>
    </location>
</feature>
<dbReference type="GO" id="GO:0015421">
    <property type="term" value="F:ABC-type oligopeptide transporter activity"/>
    <property type="evidence" value="ECO:0007669"/>
    <property type="project" value="TreeGrafter"/>
</dbReference>
<dbReference type="Proteomes" id="UP000231252">
    <property type="component" value="Unassembled WGS sequence"/>
</dbReference>
<dbReference type="Gene3D" id="1.20.1560.10">
    <property type="entry name" value="ABC transporter type 1, transmembrane domain"/>
    <property type="match status" value="1"/>
</dbReference>
<evidence type="ECO:0000313" key="10">
    <source>
        <dbReference type="EMBL" id="PIS22538.1"/>
    </source>
</evidence>
<comment type="caution">
    <text evidence="10">The sequence shown here is derived from an EMBL/GenBank/DDBJ whole genome shotgun (WGS) entry which is preliminary data.</text>
</comment>
<evidence type="ECO:0000256" key="2">
    <source>
        <dbReference type="ARBA" id="ARBA00022692"/>
    </source>
</evidence>
<dbReference type="GO" id="GO:0016887">
    <property type="term" value="F:ATP hydrolysis activity"/>
    <property type="evidence" value="ECO:0007669"/>
    <property type="project" value="InterPro"/>
</dbReference>
<keyword evidence="6 7" id="KW-0472">Membrane</keyword>
<evidence type="ECO:0008006" key="12">
    <source>
        <dbReference type="Google" id="ProtNLM"/>
    </source>
</evidence>
<dbReference type="SMART" id="SM00382">
    <property type="entry name" value="AAA"/>
    <property type="match status" value="1"/>
</dbReference>
<organism evidence="10 11">
    <name type="scientific">candidate division WWE3 bacterium CG08_land_8_20_14_0_20_41_10</name>
    <dbReference type="NCBI Taxonomy" id="1975085"/>
    <lineage>
        <taxon>Bacteria</taxon>
        <taxon>Katanobacteria</taxon>
    </lineage>
</organism>
<feature type="transmembrane region" description="Helical" evidence="7">
    <location>
        <begin position="189"/>
        <end position="207"/>
    </location>
</feature>
<dbReference type="InterPro" id="IPR036640">
    <property type="entry name" value="ABC1_TM_sf"/>
</dbReference>
<dbReference type="InterPro" id="IPR039421">
    <property type="entry name" value="Type_1_exporter"/>
</dbReference>
<dbReference type="Pfam" id="PF00005">
    <property type="entry name" value="ABC_tran"/>
    <property type="match status" value="1"/>
</dbReference>
<keyword evidence="3" id="KW-0547">Nucleotide-binding</keyword>
<comment type="subcellular location">
    <subcellularLocation>
        <location evidence="1">Cell membrane</location>
        <topology evidence="1">Multi-pass membrane protein</topology>
    </subcellularLocation>
</comment>
<dbReference type="InterPro" id="IPR027417">
    <property type="entry name" value="P-loop_NTPase"/>
</dbReference>
<keyword evidence="2 7" id="KW-0812">Transmembrane</keyword>
<evidence type="ECO:0000256" key="7">
    <source>
        <dbReference type="SAM" id="Phobius"/>
    </source>
</evidence>
<feature type="domain" description="ABC transmembrane type-1" evidence="9">
    <location>
        <begin position="50"/>
        <end position="338"/>
    </location>
</feature>
<dbReference type="SUPFAM" id="SSF90123">
    <property type="entry name" value="ABC transporter transmembrane region"/>
    <property type="match status" value="1"/>
</dbReference>
<dbReference type="AlphaFoldDB" id="A0A2H0XEJ5"/>
<name>A0A2H0XEJ5_UNCKA</name>
<accession>A0A2H0XEJ5</accession>
<evidence type="ECO:0000256" key="5">
    <source>
        <dbReference type="ARBA" id="ARBA00022989"/>
    </source>
</evidence>
<dbReference type="InterPro" id="IPR011527">
    <property type="entry name" value="ABC1_TM_dom"/>
</dbReference>
<protein>
    <recommendedName>
        <fullName evidence="12">ABC transporter ATP-binding protein</fullName>
    </recommendedName>
</protein>
<dbReference type="Gene3D" id="3.40.50.300">
    <property type="entry name" value="P-loop containing nucleotide triphosphate hydrolases"/>
    <property type="match status" value="1"/>
</dbReference>
<dbReference type="PANTHER" id="PTHR43394:SF1">
    <property type="entry name" value="ATP-BINDING CASSETTE SUB-FAMILY B MEMBER 10, MITOCHONDRIAL"/>
    <property type="match status" value="1"/>
</dbReference>
<evidence type="ECO:0000256" key="4">
    <source>
        <dbReference type="ARBA" id="ARBA00022840"/>
    </source>
</evidence>
<dbReference type="InterPro" id="IPR003439">
    <property type="entry name" value="ABC_transporter-like_ATP-bd"/>
</dbReference>
<reference evidence="11" key="1">
    <citation type="submission" date="2017-09" db="EMBL/GenBank/DDBJ databases">
        <title>Depth-based differentiation of microbial function through sediment-hosted aquifers and enrichment of novel symbionts in the deep terrestrial subsurface.</title>
        <authorList>
            <person name="Probst A.J."/>
            <person name="Ladd B."/>
            <person name="Jarett J.K."/>
            <person name="Geller-Mcgrath D.E."/>
            <person name="Sieber C.M.K."/>
            <person name="Emerson J.B."/>
            <person name="Anantharaman K."/>
            <person name="Thomas B.C."/>
            <person name="Malmstrom R."/>
            <person name="Stieglmeier M."/>
            <person name="Klingl A."/>
            <person name="Woyke T."/>
            <person name="Ryan C.M."/>
            <person name="Banfield J.F."/>
        </authorList>
    </citation>
    <scope>NUCLEOTIDE SEQUENCE [LARGE SCALE GENOMIC DNA]</scope>
</reference>
<keyword evidence="5 7" id="KW-1133">Transmembrane helix</keyword>
<evidence type="ECO:0000256" key="1">
    <source>
        <dbReference type="ARBA" id="ARBA00004651"/>
    </source>
</evidence>
<feature type="transmembrane region" description="Helical" evidence="7">
    <location>
        <begin position="161"/>
        <end position="183"/>
    </location>
</feature>
<dbReference type="PANTHER" id="PTHR43394">
    <property type="entry name" value="ATP-DEPENDENT PERMEASE MDL1, MITOCHONDRIAL"/>
    <property type="match status" value="1"/>
</dbReference>
<dbReference type="PROSITE" id="PS50929">
    <property type="entry name" value="ABC_TM1F"/>
    <property type="match status" value="1"/>
</dbReference>
<feature type="transmembrane region" description="Helical" evidence="7">
    <location>
        <begin position="50"/>
        <end position="71"/>
    </location>
</feature>
<dbReference type="GO" id="GO:0005886">
    <property type="term" value="C:plasma membrane"/>
    <property type="evidence" value="ECO:0007669"/>
    <property type="project" value="UniProtKB-SubCell"/>
</dbReference>
<evidence type="ECO:0000313" key="11">
    <source>
        <dbReference type="Proteomes" id="UP000231252"/>
    </source>
</evidence>
<dbReference type="InterPro" id="IPR003593">
    <property type="entry name" value="AAA+_ATPase"/>
</dbReference>
<dbReference type="EMBL" id="PEYU01000025">
    <property type="protein sequence ID" value="PIS22538.1"/>
    <property type="molecule type" value="Genomic_DNA"/>
</dbReference>
<feature type="transmembrane region" description="Helical" evidence="7">
    <location>
        <begin position="278"/>
        <end position="299"/>
    </location>
</feature>
<dbReference type="GO" id="GO:0005524">
    <property type="term" value="F:ATP binding"/>
    <property type="evidence" value="ECO:0007669"/>
    <property type="project" value="UniProtKB-KW"/>
</dbReference>
<dbReference type="SUPFAM" id="SSF52540">
    <property type="entry name" value="P-loop containing nucleoside triphosphate hydrolases"/>
    <property type="match status" value="1"/>
</dbReference>
<gene>
    <name evidence="10" type="ORF">COT50_01355</name>
</gene>